<name>A0A0S7YDI1_UNCT6</name>
<sequence length="66" mass="7457">MCFVSCGEKTEEKKVTTEYGEKEKAAQEIAGAWLQLVDAGDYEKSWDDAADYFKGAISKEDWKKSL</sequence>
<reference evidence="1 2" key="1">
    <citation type="journal article" date="2015" name="Microbiome">
        <title>Genomic resolution of linkages in carbon, nitrogen, and sulfur cycling among widespread estuary sediment bacteria.</title>
        <authorList>
            <person name="Baker B.J."/>
            <person name="Lazar C.S."/>
            <person name="Teske A.P."/>
            <person name="Dick G.J."/>
        </authorList>
    </citation>
    <scope>NUCLEOTIDE SEQUENCE [LARGE SCALE GENOMIC DNA]</scope>
    <source>
        <strain evidence="1">DG_78</strain>
    </source>
</reference>
<organism evidence="1 2">
    <name type="scientific">candidate division TA06 bacterium DG_78</name>
    <dbReference type="NCBI Taxonomy" id="1703772"/>
    <lineage>
        <taxon>Bacteria</taxon>
        <taxon>Bacteria division TA06</taxon>
    </lineage>
</organism>
<feature type="non-terminal residue" evidence="1">
    <location>
        <position position="66"/>
    </location>
</feature>
<dbReference type="Pfam" id="PF13211">
    <property type="entry name" value="DUF4019"/>
    <property type="match status" value="1"/>
</dbReference>
<accession>A0A0S7YDI1</accession>
<dbReference type="InterPro" id="IPR025091">
    <property type="entry name" value="DUF4019"/>
</dbReference>
<evidence type="ECO:0000313" key="2">
    <source>
        <dbReference type="Proteomes" id="UP000051012"/>
    </source>
</evidence>
<gene>
    <name evidence="1" type="ORF">AMJ52_06975</name>
</gene>
<evidence type="ECO:0000313" key="1">
    <source>
        <dbReference type="EMBL" id="KPJ72249.1"/>
    </source>
</evidence>
<protein>
    <submittedName>
        <fullName evidence="1">Uncharacterized protein</fullName>
    </submittedName>
</protein>
<comment type="caution">
    <text evidence="1">The sequence shown here is derived from an EMBL/GenBank/DDBJ whole genome shotgun (WGS) entry which is preliminary data.</text>
</comment>
<dbReference type="Proteomes" id="UP000051012">
    <property type="component" value="Unassembled WGS sequence"/>
</dbReference>
<dbReference type="AlphaFoldDB" id="A0A0S7YDI1"/>
<proteinExistence type="predicted"/>
<dbReference type="EMBL" id="LJNI01000088">
    <property type="protein sequence ID" value="KPJ72249.1"/>
    <property type="molecule type" value="Genomic_DNA"/>
</dbReference>